<dbReference type="InterPro" id="IPR039369">
    <property type="entry name" value="LacA-like"/>
</dbReference>
<evidence type="ECO:0000256" key="3">
    <source>
        <dbReference type="ARBA" id="ARBA00022737"/>
    </source>
</evidence>
<reference evidence="8" key="1">
    <citation type="submission" date="2015-10" db="EMBL/GenBank/DDBJ databases">
        <authorList>
            <person name="Devillers H."/>
        </authorList>
    </citation>
    <scope>NUCLEOTIDE SEQUENCE [LARGE SCALE GENOMIC DNA]</scope>
</reference>
<protein>
    <recommendedName>
        <fullName evidence="5">Acetyltransferase</fullName>
        <ecNumber evidence="5">2.3.1.-</ecNumber>
    </recommendedName>
</protein>
<organism evidence="7 8">
    <name type="scientific">Lachancea quebecensis</name>
    <dbReference type="NCBI Taxonomy" id="1654605"/>
    <lineage>
        <taxon>Eukaryota</taxon>
        <taxon>Fungi</taxon>
        <taxon>Dikarya</taxon>
        <taxon>Ascomycota</taxon>
        <taxon>Saccharomycotina</taxon>
        <taxon>Saccharomycetes</taxon>
        <taxon>Saccharomycetales</taxon>
        <taxon>Saccharomycetaceae</taxon>
        <taxon>Lachancea</taxon>
    </lineage>
</organism>
<keyword evidence="2 5" id="KW-0808">Transferase</keyword>
<proteinExistence type="inferred from homology"/>
<dbReference type="EMBL" id="LN890565">
    <property type="protein sequence ID" value="CUS21395.1"/>
    <property type="molecule type" value="Genomic_DNA"/>
</dbReference>
<evidence type="ECO:0000313" key="7">
    <source>
        <dbReference type="EMBL" id="CUS21395.1"/>
    </source>
</evidence>
<dbReference type="InterPro" id="IPR011004">
    <property type="entry name" value="Trimer_LpxA-like_sf"/>
</dbReference>
<keyword evidence="3" id="KW-0677">Repeat</keyword>
<dbReference type="PROSITE" id="PS00101">
    <property type="entry name" value="HEXAPEP_TRANSFERASES"/>
    <property type="match status" value="1"/>
</dbReference>
<dbReference type="CDD" id="cd03357">
    <property type="entry name" value="LbH_MAT_GAT"/>
    <property type="match status" value="1"/>
</dbReference>
<dbReference type="InterPro" id="IPR024688">
    <property type="entry name" value="Mac_dom"/>
</dbReference>
<keyword evidence="8" id="KW-1185">Reference proteome</keyword>
<comment type="similarity">
    <text evidence="1 5">Belongs to the transferase hexapeptide repeat family.</text>
</comment>
<evidence type="ECO:0000256" key="4">
    <source>
        <dbReference type="ARBA" id="ARBA00023315"/>
    </source>
</evidence>
<evidence type="ECO:0000313" key="8">
    <source>
        <dbReference type="Proteomes" id="UP000236544"/>
    </source>
</evidence>
<dbReference type="SMART" id="SM01266">
    <property type="entry name" value="Mac"/>
    <property type="match status" value="1"/>
</dbReference>
<dbReference type="InterPro" id="IPR018357">
    <property type="entry name" value="Hexapep_transf_CS"/>
</dbReference>
<dbReference type="Pfam" id="PF12464">
    <property type="entry name" value="Mac"/>
    <property type="match status" value="1"/>
</dbReference>
<gene>
    <name evidence="7" type="ORF">LAQU0_S03e01640g</name>
</gene>
<dbReference type="Gene3D" id="2.160.10.10">
    <property type="entry name" value="Hexapeptide repeat proteins"/>
    <property type="match status" value="1"/>
</dbReference>
<dbReference type="GO" id="GO:0008870">
    <property type="term" value="F:galactoside O-acetyltransferase activity"/>
    <property type="evidence" value="ECO:0007669"/>
    <property type="project" value="TreeGrafter"/>
</dbReference>
<dbReference type="InterPro" id="IPR001451">
    <property type="entry name" value="Hexapep"/>
</dbReference>
<dbReference type="Pfam" id="PF00132">
    <property type="entry name" value="Hexapep"/>
    <property type="match status" value="1"/>
</dbReference>
<evidence type="ECO:0000256" key="2">
    <source>
        <dbReference type="ARBA" id="ARBA00022679"/>
    </source>
</evidence>
<dbReference type="SUPFAM" id="SSF51161">
    <property type="entry name" value="Trimeric LpxA-like enzymes"/>
    <property type="match status" value="1"/>
</dbReference>
<dbReference type="PANTHER" id="PTHR43017:SF1">
    <property type="entry name" value="ACETYLTRANSFERASE YJL218W-RELATED"/>
    <property type="match status" value="1"/>
</dbReference>
<accession>A0A0N7ML62</accession>
<dbReference type="EC" id="2.3.1.-" evidence="5"/>
<feature type="domain" description="Maltose/galactoside acetyltransferase" evidence="6">
    <location>
        <begin position="4"/>
        <end position="59"/>
    </location>
</feature>
<name>A0A0N7ML62_9SACH</name>
<dbReference type="OrthoDB" id="25818at2759"/>
<keyword evidence="4 5" id="KW-0012">Acyltransferase</keyword>
<dbReference type="PANTHER" id="PTHR43017">
    <property type="entry name" value="GALACTOSIDE O-ACETYLTRANSFERASE"/>
    <property type="match status" value="1"/>
</dbReference>
<dbReference type="Proteomes" id="UP000236544">
    <property type="component" value="Unassembled WGS sequence"/>
</dbReference>
<evidence type="ECO:0000259" key="6">
    <source>
        <dbReference type="SMART" id="SM01266"/>
    </source>
</evidence>
<dbReference type="FunFam" id="2.160.10.10:FF:000008">
    <property type="entry name" value="Maltose O-acetyltransferase"/>
    <property type="match status" value="1"/>
</dbReference>
<evidence type="ECO:0000256" key="5">
    <source>
        <dbReference type="RuleBase" id="RU367021"/>
    </source>
</evidence>
<evidence type="ECO:0000256" key="1">
    <source>
        <dbReference type="ARBA" id="ARBA00007274"/>
    </source>
</evidence>
<sequence>MEALQKIVPGELYDANYDPKILEIRKEAKTKIHEFNQLSPAEDEKREAIIRELFGSVGKNPVIEAPFYCDYGANIHLGDDVAINHNMVILDGAEVRIGNCVFIAPNVGLHTAGHPIDVERRSKGLEFASPITIEDYVWIGASVTVIPGVTIGKGSVIAAGSVVIRDIPEGVVAAGNPCRVIRKITAEDQKTTNFIKRK</sequence>
<dbReference type="AlphaFoldDB" id="A0A0N7ML62"/>